<protein>
    <submittedName>
        <fullName evidence="1">Uncharacterized protein</fullName>
    </submittedName>
</protein>
<name>A0ACB8SQ54_9AGAM</name>
<comment type="caution">
    <text evidence="1">The sequence shown here is derived from an EMBL/GenBank/DDBJ whole genome shotgun (WGS) entry which is preliminary data.</text>
</comment>
<proteinExistence type="predicted"/>
<evidence type="ECO:0000313" key="1">
    <source>
        <dbReference type="EMBL" id="KAI0058565.1"/>
    </source>
</evidence>
<dbReference type="EMBL" id="MU277234">
    <property type="protein sequence ID" value="KAI0058565.1"/>
    <property type="molecule type" value="Genomic_DNA"/>
</dbReference>
<organism evidence="1 2">
    <name type="scientific">Artomyces pyxidatus</name>
    <dbReference type="NCBI Taxonomy" id="48021"/>
    <lineage>
        <taxon>Eukaryota</taxon>
        <taxon>Fungi</taxon>
        <taxon>Dikarya</taxon>
        <taxon>Basidiomycota</taxon>
        <taxon>Agaricomycotina</taxon>
        <taxon>Agaricomycetes</taxon>
        <taxon>Russulales</taxon>
        <taxon>Auriscalpiaceae</taxon>
        <taxon>Artomyces</taxon>
    </lineage>
</organism>
<reference evidence="1" key="2">
    <citation type="journal article" date="2022" name="New Phytol.">
        <title>Evolutionary transition to the ectomycorrhizal habit in the genomes of a hyperdiverse lineage of mushroom-forming fungi.</title>
        <authorList>
            <person name="Looney B."/>
            <person name="Miyauchi S."/>
            <person name="Morin E."/>
            <person name="Drula E."/>
            <person name="Courty P.E."/>
            <person name="Kohler A."/>
            <person name="Kuo A."/>
            <person name="LaButti K."/>
            <person name="Pangilinan J."/>
            <person name="Lipzen A."/>
            <person name="Riley R."/>
            <person name="Andreopoulos W."/>
            <person name="He G."/>
            <person name="Johnson J."/>
            <person name="Nolan M."/>
            <person name="Tritt A."/>
            <person name="Barry K.W."/>
            <person name="Grigoriev I.V."/>
            <person name="Nagy L.G."/>
            <person name="Hibbett D."/>
            <person name="Henrissat B."/>
            <person name="Matheny P.B."/>
            <person name="Labbe J."/>
            <person name="Martin F.M."/>
        </authorList>
    </citation>
    <scope>NUCLEOTIDE SEQUENCE</scope>
    <source>
        <strain evidence="1">HHB10654</strain>
    </source>
</reference>
<accession>A0ACB8SQ54</accession>
<sequence length="215" mass="24791">MARGRDEEDDQLLVDDTLQPSIDQPEDSVHSDDDDSLADGRYGDPNDSFTEWLSCFSSARNLILMLSQYRVMGVPTHHLPEWKIPIPYNSTGRVWHRGFLVSGSQLLDYVRLHGLKDKENADRVLNEVDCCFIVQCYMDENKIPIVDIATPILNGRDRRKDITWILTVYTSEDIACDDDDNLTVPLIDKDRLRAFKEEFGIAEQEMMWYLSSTQL</sequence>
<reference evidence="1" key="1">
    <citation type="submission" date="2021-03" db="EMBL/GenBank/DDBJ databases">
        <authorList>
            <consortium name="DOE Joint Genome Institute"/>
            <person name="Ahrendt S."/>
            <person name="Looney B.P."/>
            <person name="Miyauchi S."/>
            <person name="Morin E."/>
            <person name="Drula E."/>
            <person name="Courty P.E."/>
            <person name="Chicoki N."/>
            <person name="Fauchery L."/>
            <person name="Kohler A."/>
            <person name="Kuo A."/>
            <person name="Labutti K."/>
            <person name="Pangilinan J."/>
            <person name="Lipzen A."/>
            <person name="Riley R."/>
            <person name="Andreopoulos W."/>
            <person name="He G."/>
            <person name="Johnson J."/>
            <person name="Barry K.W."/>
            <person name="Grigoriev I.V."/>
            <person name="Nagy L."/>
            <person name="Hibbett D."/>
            <person name="Henrissat B."/>
            <person name="Matheny P.B."/>
            <person name="Labbe J."/>
            <person name="Martin F."/>
        </authorList>
    </citation>
    <scope>NUCLEOTIDE SEQUENCE</scope>
    <source>
        <strain evidence="1">HHB10654</strain>
    </source>
</reference>
<evidence type="ECO:0000313" key="2">
    <source>
        <dbReference type="Proteomes" id="UP000814140"/>
    </source>
</evidence>
<gene>
    <name evidence="1" type="ORF">BV25DRAFT_1830013</name>
</gene>
<dbReference type="Proteomes" id="UP000814140">
    <property type="component" value="Unassembled WGS sequence"/>
</dbReference>
<keyword evidence="2" id="KW-1185">Reference proteome</keyword>